<keyword evidence="4" id="KW-1133">Transmembrane helix</keyword>
<evidence type="ECO:0000256" key="3">
    <source>
        <dbReference type="ARBA" id="ARBA00022692"/>
    </source>
</evidence>
<gene>
    <name evidence="7" type="ORF">H9645_00055</name>
</gene>
<protein>
    <submittedName>
        <fullName evidence="7">LTA synthase family protein</fullName>
    </submittedName>
</protein>
<dbReference type="InterPro" id="IPR017850">
    <property type="entry name" value="Alkaline_phosphatase_core_sf"/>
</dbReference>
<dbReference type="RefSeq" id="WP_191727720.1">
    <property type="nucleotide sequence ID" value="NZ_JACSQJ010000001.1"/>
</dbReference>
<keyword evidence="8" id="KW-1185">Reference proteome</keyword>
<dbReference type="EMBL" id="JACSQJ010000001">
    <property type="protein sequence ID" value="MBD7986420.1"/>
    <property type="molecule type" value="Genomic_DNA"/>
</dbReference>
<evidence type="ECO:0000313" key="7">
    <source>
        <dbReference type="EMBL" id="MBD7986420.1"/>
    </source>
</evidence>
<dbReference type="CDD" id="cd16015">
    <property type="entry name" value="LTA_synthase"/>
    <property type="match status" value="1"/>
</dbReference>
<evidence type="ECO:0000256" key="2">
    <source>
        <dbReference type="ARBA" id="ARBA00022475"/>
    </source>
</evidence>
<name>A0ABR8UEG4_9GAMM</name>
<evidence type="ECO:0000313" key="8">
    <source>
        <dbReference type="Proteomes" id="UP000647183"/>
    </source>
</evidence>
<proteinExistence type="predicted"/>
<sequence length="571" mass="63107">MFAFATWNLDRISIGVATDAYRVPATVAANAVPGLLVCLALFVATRRLLLSFLVGFSLQALVYEASRIKLRTIETPVALEDVYFLTGIDLAGIRLFWAYVEEPGRLLAMLCVGLGLLALVAWREKPWFRHLGPGRLALLALTVAAAASLAQARWPWPRLYQDEAAGPTRFTTMPAILHSGLMADLVDKHLERKTRSFDVDETALRDAARRLAASPAGEAGPRPLAGMRPDIVVVLSESFFDPRIMRGLEDVEDYIPNVRQWIEAGHGGTMSVPAYGGGTIRTEFEILTGLPYRAFPDVGFPYLALDMRATPTLPRLLRREAGYRTVAIHGNHGSFYNRSAVYGPMGFQKFITAREFGKAGVRDGLWYSDESMTDLLVAELESDETPLFAFAISMQNHGPYDANRARHADAWQRIRLPDGLGEAAGMELRNLLYHLGSADAQFARLLDVMQRRNRPYLLLFFGDHLPGLHATYPELGFVDGAPARSQQPPWVLVRGKGADTWPAARRISFPWQLPAEVAHEAGIDSAYFDFSRKMGAMMGRDYEKKPDSPGAKAMTAAARAQLAGGFEARVR</sequence>
<dbReference type="PANTHER" id="PTHR47371:SF3">
    <property type="entry name" value="PHOSPHOGLYCEROL TRANSFERASE I"/>
    <property type="match status" value="1"/>
</dbReference>
<evidence type="ECO:0000256" key="4">
    <source>
        <dbReference type="ARBA" id="ARBA00022989"/>
    </source>
</evidence>
<comment type="caution">
    <text evidence="7">The sequence shown here is derived from an EMBL/GenBank/DDBJ whole genome shotgun (WGS) entry which is preliminary data.</text>
</comment>
<dbReference type="SUPFAM" id="SSF53649">
    <property type="entry name" value="Alkaline phosphatase-like"/>
    <property type="match status" value="1"/>
</dbReference>
<organism evidence="7 8">
    <name type="scientific">Luteimonas colneyensis</name>
    <dbReference type="NCBI Taxonomy" id="2762230"/>
    <lineage>
        <taxon>Bacteria</taxon>
        <taxon>Pseudomonadati</taxon>
        <taxon>Pseudomonadota</taxon>
        <taxon>Gammaproteobacteria</taxon>
        <taxon>Lysobacterales</taxon>
        <taxon>Lysobacteraceae</taxon>
        <taxon>Luteimonas</taxon>
    </lineage>
</organism>
<feature type="domain" description="Sulfatase N-terminal" evidence="6">
    <location>
        <begin position="229"/>
        <end position="473"/>
    </location>
</feature>
<dbReference type="InterPro" id="IPR000917">
    <property type="entry name" value="Sulfatase_N"/>
</dbReference>
<reference evidence="7 8" key="1">
    <citation type="submission" date="2020-08" db="EMBL/GenBank/DDBJ databases">
        <title>A Genomic Blueprint of the Chicken Gut Microbiome.</title>
        <authorList>
            <person name="Gilroy R."/>
            <person name="Ravi A."/>
            <person name="Getino M."/>
            <person name="Pursley I."/>
            <person name="Horton D.L."/>
            <person name="Alikhan N.-F."/>
            <person name="Baker D."/>
            <person name="Gharbi K."/>
            <person name="Hall N."/>
            <person name="Watson M."/>
            <person name="Adriaenssens E.M."/>
            <person name="Foster-Nyarko E."/>
            <person name="Jarju S."/>
            <person name="Secka A."/>
            <person name="Antonio M."/>
            <person name="Oren A."/>
            <person name="Chaudhuri R."/>
            <person name="La Ragione R.M."/>
            <person name="Hildebrand F."/>
            <person name="Pallen M.J."/>
        </authorList>
    </citation>
    <scope>NUCLEOTIDE SEQUENCE [LARGE SCALE GENOMIC DNA]</scope>
    <source>
        <strain evidence="7 8">Sa2BVA3</strain>
    </source>
</reference>
<dbReference type="InterPro" id="IPR050448">
    <property type="entry name" value="OpgB/LTA_synthase_biosynth"/>
</dbReference>
<dbReference type="Gene3D" id="3.40.720.10">
    <property type="entry name" value="Alkaline Phosphatase, subunit A"/>
    <property type="match status" value="1"/>
</dbReference>
<accession>A0ABR8UEG4</accession>
<keyword evidence="2" id="KW-1003">Cell membrane</keyword>
<keyword evidence="5" id="KW-0472">Membrane</keyword>
<keyword evidence="3" id="KW-0812">Transmembrane</keyword>
<evidence type="ECO:0000256" key="5">
    <source>
        <dbReference type="ARBA" id="ARBA00023136"/>
    </source>
</evidence>
<dbReference type="Pfam" id="PF00884">
    <property type="entry name" value="Sulfatase"/>
    <property type="match status" value="1"/>
</dbReference>
<dbReference type="PANTHER" id="PTHR47371">
    <property type="entry name" value="LIPOTEICHOIC ACID SYNTHASE"/>
    <property type="match status" value="1"/>
</dbReference>
<evidence type="ECO:0000259" key="6">
    <source>
        <dbReference type="Pfam" id="PF00884"/>
    </source>
</evidence>
<evidence type="ECO:0000256" key="1">
    <source>
        <dbReference type="ARBA" id="ARBA00004651"/>
    </source>
</evidence>
<dbReference type="Proteomes" id="UP000647183">
    <property type="component" value="Unassembled WGS sequence"/>
</dbReference>
<comment type="subcellular location">
    <subcellularLocation>
        <location evidence="1">Cell membrane</location>
        <topology evidence="1">Multi-pass membrane protein</topology>
    </subcellularLocation>
</comment>